<evidence type="ECO:0000256" key="4">
    <source>
        <dbReference type="ARBA" id="ARBA00032478"/>
    </source>
</evidence>
<dbReference type="PANTHER" id="PTHR43381">
    <property type="entry name" value="TRANSLATION INITIATION FACTOR IF-2-RELATED"/>
    <property type="match status" value="1"/>
</dbReference>
<protein>
    <recommendedName>
        <fullName evidence="1">Eukaryotic translation initiation factor 5B</fullName>
    </recommendedName>
    <alternativeName>
        <fullName evidence="4">Translation initiation factor IF-2</fullName>
    </alternativeName>
</protein>
<dbReference type="EMBL" id="GHBP01000375">
    <property type="protein sequence ID" value="NDJ92277.1"/>
    <property type="molecule type" value="Transcribed_RNA"/>
</dbReference>
<dbReference type="FunFam" id="3.40.50.10050:FF:000002">
    <property type="entry name" value="Eukaryotic translation initiation factor 5B"/>
    <property type="match status" value="1"/>
</dbReference>
<dbReference type="SUPFAM" id="SSF52156">
    <property type="entry name" value="Initiation factor IF2/eIF5b, domain 3"/>
    <property type="match status" value="1"/>
</dbReference>
<dbReference type="CDD" id="cd16266">
    <property type="entry name" value="IF2_aeIF5B_IV"/>
    <property type="match status" value="1"/>
</dbReference>
<reference evidence="6" key="1">
    <citation type="submission" date="2018-11" db="EMBL/GenBank/DDBJ databases">
        <title>Henneguya salminicola genome and transcriptome.</title>
        <authorList>
            <person name="Yahalomi D."/>
            <person name="Atkinson S.D."/>
            <person name="Neuhof M."/>
            <person name="Chang E.S."/>
            <person name="Philippe H."/>
            <person name="Cartwright P."/>
            <person name="Bartholomew J.L."/>
            <person name="Huchon D."/>
        </authorList>
    </citation>
    <scope>NUCLEOTIDE SEQUENCE</scope>
    <source>
        <strain evidence="6">Hz1</strain>
        <tissue evidence="6">Whole</tissue>
    </source>
</reference>
<dbReference type="InterPro" id="IPR023115">
    <property type="entry name" value="TIF_IF2_dom3"/>
</dbReference>
<keyword evidence="3" id="KW-0342">GTP-binding</keyword>
<dbReference type="PRINTS" id="PR00315">
    <property type="entry name" value="ELONGATNFCT"/>
</dbReference>
<dbReference type="PROSITE" id="PS51722">
    <property type="entry name" value="G_TR_2"/>
    <property type="match status" value="1"/>
</dbReference>
<sequence>MKDFEYKIRGLSIIDTPGHFSFRNLRSLGSSLCDMAILIVDIMHSVEPQTEESIKLLLDKKTPFVVALNKIDLIVGWQSFPGESIEQMFERQSQRTKQHFDDLFKKTFTKFAELGLNIALFNENINPKQFISAVPTSARTGDGVGDLIACICQYSQKYLSKTLIISKELEATVMEVKVISGLGPTIDVILVNGSLSRGDRIIVPGLEGPIVSQIRALLTPQPMKEMRVKGSYIQHDCISICQGVKISGSNLEQAIAGLPIFVAQYDDEIDYYKNELSTLITKTINSFEIKDKGVYVQASTLGSLEALLDFLRQSKIPYFGINIGPVHKRDVINSMTMLEHNPMYAVILAFDVKIDTEAQLLANKNGVKIFTAPIIYHLYDQYIAYEKEYRKQQADKFRNLAVFPCILRILPESVFKTRDPIIVGVHIEEGTARIGTPLCVPTKNNLLIGTLASLEINHKAVDVAIKGQEVCIKIANFDGEAPKLLGRHFDISDQLVSKVIYLHITSHRFLENPLMS</sequence>
<keyword evidence="6" id="KW-0648">Protein biosynthesis</keyword>
<dbReference type="GO" id="GO:0005739">
    <property type="term" value="C:mitochondrion"/>
    <property type="evidence" value="ECO:0007669"/>
    <property type="project" value="TreeGrafter"/>
</dbReference>
<dbReference type="InterPro" id="IPR027417">
    <property type="entry name" value="P-loop_NTPase"/>
</dbReference>
<dbReference type="Gene3D" id="3.40.50.10050">
    <property type="entry name" value="Translation initiation factor IF- 2, domain 3"/>
    <property type="match status" value="1"/>
</dbReference>
<dbReference type="SUPFAM" id="SSF52540">
    <property type="entry name" value="P-loop containing nucleoside triphosphate hydrolases"/>
    <property type="match status" value="1"/>
</dbReference>
<dbReference type="Pfam" id="PF11987">
    <property type="entry name" value="IF-2"/>
    <property type="match status" value="1"/>
</dbReference>
<dbReference type="FunFam" id="2.40.30.10:FF:000013">
    <property type="entry name" value="eukaryotic translation initiation factor 5B"/>
    <property type="match status" value="1"/>
</dbReference>
<evidence type="ECO:0000256" key="2">
    <source>
        <dbReference type="ARBA" id="ARBA00022741"/>
    </source>
</evidence>
<dbReference type="InterPro" id="IPR029459">
    <property type="entry name" value="EFTU-type"/>
</dbReference>
<evidence type="ECO:0000259" key="5">
    <source>
        <dbReference type="PROSITE" id="PS51722"/>
    </source>
</evidence>
<dbReference type="Pfam" id="PF14578">
    <property type="entry name" value="GTP_EFTU_D4"/>
    <property type="match status" value="1"/>
</dbReference>
<dbReference type="CDD" id="cd03703">
    <property type="entry name" value="aeIF5B_II"/>
    <property type="match status" value="1"/>
</dbReference>
<keyword evidence="6" id="KW-0396">Initiation factor</keyword>
<dbReference type="GO" id="GO:0003743">
    <property type="term" value="F:translation initiation factor activity"/>
    <property type="evidence" value="ECO:0007669"/>
    <property type="project" value="UniProtKB-KW"/>
</dbReference>
<keyword evidence="2" id="KW-0547">Nucleotide-binding</keyword>
<feature type="domain" description="Tr-type G" evidence="5">
    <location>
        <begin position="1"/>
        <end position="159"/>
    </location>
</feature>
<evidence type="ECO:0000313" key="6">
    <source>
        <dbReference type="EMBL" id="NDJ92277.1"/>
    </source>
</evidence>
<accession>A0A6G3ME35</accession>
<dbReference type="InterPro" id="IPR015760">
    <property type="entry name" value="TIF_IF2"/>
</dbReference>
<dbReference type="GO" id="GO:0003924">
    <property type="term" value="F:GTPase activity"/>
    <property type="evidence" value="ECO:0007669"/>
    <property type="project" value="InterPro"/>
</dbReference>
<name>A0A6G3ME35_HENSL</name>
<dbReference type="GO" id="GO:0005525">
    <property type="term" value="F:GTP binding"/>
    <property type="evidence" value="ECO:0007669"/>
    <property type="project" value="UniProtKB-KW"/>
</dbReference>
<dbReference type="Gene3D" id="3.40.50.300">
    <property type="entry name" value="P-loop containing nucleotide triphosphate hydrolases"/>
    <property type="match status" value="1"/>
</dbReference>
<evidence type="ECO:0000256" key="3">
    <source>
        <dbReference type="ARBA" id="ARBA00023134"/>
    </source>
</evidence>
<organism evidence="6">
    <name type="scientific">Henneguya salminicola</name>
    <name type="common">Myxosporean</name>
    <dbReference type="NCBI Taxonomy" id="69463"/>
    <lineage>
        <taxon>Eukaryota</taxon>
        <taxon>Metazoa</taxon>
        <taxon>Cnidaria</taxon>
        <taxon>Myxozoa</taxon>
        <taxon>Myxosporea</taxon>
        <taxon>Bivalvulida</taxon>
        <taxon>Platysporina</taxon>
        <taxon>Myxobolidae</taxon>
        <taxon>Henneguya</taxon>
    </lineage>
</organism>
<dbReference type="Pfam" id="PF00009">
    <property type="entry name" value="GTP_EFTU"/>
    <property type="match status" value="1"/>
</dbReference>
<dbReference type="SUPFAM" id="SSF50447">
    <property type="entry name" value="Translation proteins"/>
    <property type="match status" value="1"/>
</dbReference>
<proteinExistence type="predicted"/>
<evidence type="ECO:0000256" key="1">
    <source>
        <dbReference type="ARBA" id="ARBA00013824"/>
    </source>
</evidence>
<dbReference type="InterPro" id="IPR009000">
    <property type="entry name" value="Transl_B-barrel_sf"/>
</dbReference>
<dbReference type="AlphaFoldDB" id="A0A6G3ME35"/>
<dbReference type="PANTHER" id="PTHR43381:SF4">
    <property type="entry name" value="EUKARYOTIC TRANSLATION INITIATION FACTOR 5B"/>
    <property type="match status" value="1"/>
</dbReference>
<dbReference type="InterPro" id="IPR000795">
    <property type="entry name" value="T_Tr_GTP-bd_dom"/>
</dbReference>
<dbReference type="Gene3D" id="2.40.30.10">
    <property type="entry name" value="Translation factors"/>
    <property type="match status" value="2"/>
</dbReference>
<dbReference type="InterPro" id="IPR036925">
    <property type="entry name" value="TIF_IF2_dom3_sf"/>
</dbReference>